<keyword evidence="3" id="KW-1185">Reference proteome</keyword>
<evidence type="ECO:0000313" key="2">
    <source>
        <dbReference type="EMBL" id="QCD42582.1"/>
    </source>
</evidence>
<dbReference type="AlphaFoldDB" id="A0A4P7W3Y4"/>
<keyword evidence="1" id="KW-1133">Transmembrane helix</keyword>
<feature type="transmembrane region" description="Helical" evidence="1">
    <location>
        <begin position="38"/>
        <end position="57"/>
    </location>
</feature>
<proteinExistence type="predicted"/>
<dbReference type="Proteomes" id="UP000297149">
    <property type="component" value="Chromosome"/>
</dbReference>
<dbReference type="RefSeq" id="WP_136415736.1">
    <property type="nucleotide sequence ID" value="NZ_CP039396.1"/>
</dbReference>
<name>A0A4P7W3Y4_9BACT</name>
<feature type="transmembrane region" description="Helical" evidence="1">
    <location>
        <begin position="62"/>
        <end position="83"/>
    </location>
</feature>
<accession>A0A4P7W3Y4</accession>
<dbReference type="KEGG" id="ddb:E7747_10005"/>
<organism evidence="2 3">
    <name type="scientific">Duncaniella dubosii</name>
    <dbReference type="NCBI Taxonomy" id="2518971"/>
    <lineage>
        <taxon>Bacteria</taxon>
        <taxon>Pseudomonadati</taxon>
        <taxon>Bacteroidota</taxon>
        <taxon>Bacteroidia</taxon>
        <taxon>Bacteroidales</taxon>
        <taxon>Muribaculaceae</taxon>
        <taxon>Duncaniella</taxon>
    </lineage>
</organism>
<reference evidence="3" key="1">
    <citation type="submission" date="2019-02" db="EMBL/GenBank/DDBJ databases">
        <title>Isolation and identification of novel species under the genus Muribaculum.</title>
        <authorList>
            <person name="Miyake S."/>
            <person name="Ding Y."/>
            <person name="Low A."/>
            <person name="Soh M."/>
            <person name="Seedorf H."/>
        </authorList>
    </citation>
    <scope>NUCLEOTIDE SEQUENCE [LARGE SCALE GENOMIC DNA]</scope>
    <source>
        <strain evidence="3">H5</strain>
    </source>
</reference>
<dbReference type="EMBL" id="CP039396">
    <property type="protein sequence ID" value="QCD42582.1"/>
    <property type="molecule type" value="Genomic_DNA"/>
</dbReference>
<feature type="transmembrane region" description="Helical" evidence="1">
    <location>
        <begin position="9"/>
        <end position="32"/>
    </location>
</feature>
<gene>
    <name evidence="2" type="ORF">E7747_10005</name>
</gene>
<evidence type="ECO:0000313" key="3">
    <source>
        <dbReference type="Proteomes" id="UP000297149"/>
    </source>
</evidence>
<keyword evidence="1" id="KW-0472">Membrane</keyword>
<feature type="transmembrane region" description="Helical" evidence="1">
    <location>
        <begin position="103"/>
        <end position="125"/>
    </location>
</feature>
<sequence length="136" mass="15740">MKLTDKRFWIFEAFTIIYAGLLMLLGLIIFGKSLTGEIMLFIIAWCCITGAITWPFANRKHWFVFGLIYEVIFIILLSAYLMIDGLNRGLLDWIDFEMCVAFVLPIAIVCFIPSMILAFVGYHLFNKNITNKEKLQ</sequence>
<keyword evidence="1" id="KW-0812">Transmembrane</keyword>
<protein>
    <submittedName>
        <fullName evidence="2">Uncharacterized protein</fullName>
    </submittedName>
</protein>
<evidence type="ECO:0000256" key="1">
    <source>
        <dbReference type="SAM" id="Phobius"/>
    </source>
</evidence>